<evidence type="ECO:0000256" key="1">
    <source>
        <dbReference type="ARBA" id="ARBA00001913"/>
    </source>
</evidence>
<dbReference type="InterPro" id="IPR002048">
    <property type="entry name" value="EF_hand_dom"/>
</dbReference>
<dbReference type="InParanoid" id="A0A674I5B2"/>
<dbReference type="EC" id="3.1.4.11" evidence="19"/>
<keyword evidence="7" id="KW-0479">Metal-binding</keyword>
<dbReference type="GO" id="GO:0005829">
    <property type="term" value="C:cytosol"/>
    <property type="evidence" value="ECO:0007669"/>
    <property type="project" value="Ensembl"/>
</dbReference>
<evidence type="ECO:0000313" key="26">
    <source>
        <dbReference type="Proteomes" id="UP000472274"/>
    </source>
</evidence>
<feature type="domain" description="EF-hand" evidence="24">
    <location>
        <begin position="181"/>
        <end position="203"/>
    </location>
</feature>
<dbReference type="InterPro" id="IPR017946">
    <property type="entry name" value="PLC-like_Pdiesterase_TIM-brl"/>
</dbReference>
<dbReference type="Pfam" id="PF00388">
    <property type="entry name" value="PI-PLC-X"/>
    <property type="match status" value="1"/>
</dbReference>
<keyword evidence="15" id="KW-0807">Transducer</keyword>
<dbReference type="SMART" id="SM00149">
    <property type="entry name" value="PLCYc"/>
    <property type="match status" value="1"/>
</dbReference>
<dbReference type="CDD" id="cd00275">
    <property type="entry name" value="C2_PLC_like"/>
    <property type="match status" value="1"/>
</dbReference>
<dbReference type="PROSITE" id="PS50003">
    <property type="entry name" value="PH_DOMAIN"/>
    <property type="match status" value="1"/>
</dbReference>
<dbReference type="PROSITE" id="PS00018">
    <property type="entry name" value="EF_HAND_1"/>
    <property type="match status" value="2"/>
</dbReference>
<keyword evidence="16" id="KW-0539">Nucleus</keyword>
<dbReference type="GO" id="GO:0016042">
    <property type="term" value="P:lipid catabolic process"/>
    <property type="evidence" value="ECO:0007669"/>
    <property type="project" value="UniProtKB-KW"/>
</dbReference>
<dbReference type="Gene3D" id="3.20.20.190">
    <property type="entry name" value="Phosphatidylinositol (PI) phosphodiesterase"/>
    <property type="match status" value="2"/>
</dbReference>
<evidence type="ECO:0000256" key="20">
    <source>
        <dbReference type="SAM" id="MobiDB-lite"/>
    </source>
</evidence>
<evidence type="ECO:0000259" key="21">
    <source>
        <dbReference type="PROSITE" id="PS50003"/>
    </source>
</evidence>
<gene>
    <name evidence="25" type="primary">PLCD4</name>
</gene>
<dbReference type="InterPro" id="IPR035892">
    <property type="entry name" value="C2_domain_sf"/>
</dbReference>
<dbReference type="InterPro" id="IPR000909">
    <property type="entry name" value="PLipase_C_PInositol-sp_X_dom"/>
</dbReference>
<evidence type="ECO:0000256" key="2">
    <source>
        <dbReference type="ARBA" id="ARBA00004123"/>
    </source>
</evidence>
<feature type="compositionally biased region" description="Gly residues" evidence="20">
    <location>
        <begin position="461"/>
        <end position="472"/>
    </location>
</feature>
<evidence type="ECO:0000259" key="22">
    <source>
        <dbReference type="PROSITE" id="PS50004"/>
    </source>
</evidence>
<evidence type="ECO:0000256" key="5">
    <source>
        <dbReference type="ARBA" id="ARBA00004496"/>
    </source>
</evidence>
<dbReference type="Pfam" id="PF00169">
    <property type="entry name" value="PH"/>
    <property type="match status" value="1"/>
</dbReference>
<dbReference type="GO" id="GO:0005783">
    <property type="term" value="C:endoplasmic reticulum"/>
    <property type="evidence" value="ECO:0007669"/>
    <property type="project" value="UniProtKB-SubCell"/>
</dbReference>
<dbReference type="Gene3D" id="1.10.238.10">
    <property type="entry name" value="EF-hand"/>
    <property type="match status" value="2"/>
</dbReference>
<evidence type="ECO:0000256" key="15">
    <source>
        <dbReference type="ARBA" id="ARBA00023224"/>
    </source>
</evidence>
<comment type="subcellular location">
    <subcellularLocation>
        <location evidence="5">Cytoplasm</location>
    </subcellularLocation>
    <subcellularLocation>
        <location evidence="4">Endoplasmic reticulum</location>
    </subcellularLocation>
    <subcellularLocation>
        <location evidence="3">Membrane</location>
        <topology evidence="3">Peripheral membrane protein</topology>
    </subcellularLocation>
    <subcellularLocation>
        <location evidence="2">Nucleus</location>
    </subcellularLocation>
</comment>
<dbReference type="FunFam" id="2.30.29.30:FF:000088">
    <property type="entry name" value="Phosphoinositide phospholipase C"/>
    <property type="match status" value="1"/>
</dbReference>
<evidence type="ECO:0000256" key="17">
    <source>
        <dbReference type="ARBA" id="ARBA00023674"/>
    </source>
</evidence>
<dbReference type="Proteomes" id="UP000472274">
    <property type="component" value="Unplaced"/>
</dbReference>
<feature type="domain" description="PH" evidence="21">
    <location>
        <begin position="55"/>
        <end position="163"/>
    </location>
</feature>
<dbReference type="AlphaFoldDB" id="A0A674I5B2"/>
<dbReference type="PROSITE" id="PS50007">
    <property type="entry name" value="PIPLC_X_DOMAIN"/>
    <property type="match status" value="1"/>
</dbReference>
<dbReference type="FunFam" id="2.60.40.150:FF:000058">
    <property type="entry name" value="Phosphoinositide phospholipase C"/>
    <property type="match status" value="1"/>
</dbReference>
<dbReference type="InterPro" id="IPR011992">
    <property type="entry name" value="EF-hand-dom_pair"/>
</dbReference>
<dbReference type="PROSITE" id="PS50222">
    <property type="entry name" value="EF_HAND_2"/>
    <property type="match status" value="2"/>
</dbReference>
<dbReference type="GO" id="GO:0004435">
    <property type="term" value="F:phosphatidylinositol-4,5-bisphosphate phospholipase C activity"/>
    <property type="evidence" value="ECO:0007669"/>
    <property type="project" value="UniProtKB-EC"/>
</dbReference>
<reference evidence="25" key="2">
    <citation type="submission" date="2025-09" db="UniProtKB">
        <authorList>
            <consortium name="Ensembl"/>
        </authorList>
    </citation>
    <scope>IDENTIFICATION</scope>
</reference>
<dbReference type="SUPFAM" id="SSF47473">
    <property type="entry name" value="EF-hand"/>
    <property type="match status" value="1"/>
</dbReference>
<evidence type="ECO:0000313" key="25">
    <source>
        <dbReference type="Ensembl" id="ENSTMTP00000003263.1"/>
    </source>
</evidence>
<dbReference type="InterPro" id="IPR000008">
    <property type="entry name" value="C2_dom"/>
</dbReference>
<dbReference type="Ensembl" id="ENSTMTT00000003384.1">
    <property type="protein sequence ID" value="ENSTMTP00000003263.1"/>
    <property type="gene ID" value="ENSTMTG00000002429.1"/>
</dbReference>
<keyword evidence="26" id="KW-1185">Reference proteome</keyword>
<dbReference type="SMART" id="SM00233">
    <property type="entry name" value="PH"/>
    <property type="match status" value="1"/>
</dbReference>
<dbReference type="Pfam" id="PF09279">
    <property type="entry name" value="EF-hand_like"/>
    <property type="match status" value="1"/>
</dbReference>
<dbReference type="PROSITE" id="PS50004">
    <property type="entry name" value="C2"/>
    <property type="match status" value="1"/>
</dbReference>
<dbReference type="SUPFAM" id="SSF50729">
    <property type="entry name" value="PH domain-like"/>
    <property type="match status" value="1"/>
</dbReference>
<dbReference type="GO" id="GO:0005886">
    <property type="term" value="C:plasma membrane"/>
    <property type="evidence" value="ECO:0007669"/>
    <property type="project" value="Ensembl"/>
</dbReference>
<keyword evidence="11" id="KW-0106">Calcium</keyword>
<dbReference type="SUPFAM" id="SSF51695">
    <property type="entry name" value="PLC-like phosphodiesterases"/>
    <property type="match status" value="1"/>
</dbReference>
<keyword evidence="14" id="KW-0472">Membrane</keyword>
<dbReference type="GeneTree" id="ENSGT00940000156180"/>
<keyword evidence="10" id="KW-0256">Endoplasmic reticulum</keyword>
<evidence type="ECO:0000259" key="24">
    <source>
        <dbReference type="PROSITE" id="PS50222"/>
    </source>
</evidence>
<comment type="catalytic activity">
    <reaction evidence="18">
        <text>a 1,2-diacyl-sn-glycero-3-phospho-(1D-myo-inositol) + H2O = 1D-myo-inositol 1-phosphate + a 1,2-diacyl-sn-glycerol + H(+)</text>
        <dbReference type="Rhea" id="RHEA:43484"/>
        <dbReference type="ChEBI" id="CHEBI:15377"/>
        <dbReference type="ChEBI" id="CHEBI:15378"/>
        <dbReference type="ChEBI" id="CHEBI:17815"/>
        <dbReference type="ChEBI" id="CHEBI:57880"/>
        <dbReference type="ChEBI" id="CHEBI:58433"/>
    </reaction>
    <physiologicalReaction direction="left-to-right" evidence="18">
        <dbReference type="Rhea" id="RHEA:43485"/>
    </physiologicalReaction>
</comment>
<dbReference type="SMART" id="SM00148">
    <property type="entry name" value="PLCXc"/>
    <property type="match status" value="1"/>
</dbReference>
<dbReference type="PRINTS" id="PR00390">
    <property type="entry name" value="PHPHLIPASEC"/>
</dbReference>
<dbReference type="SMART" id="SM00239">
    <property type="entry name" value="C2"/>
    <property type="match status" value="1"/>
</dbReference>
<keyword evidence="6" id="KW-0963">Cytoplasm</keyword>
<comment type="cofactor">
    <cofactor evidence="1">
        <name>Ca(2+)</name>
        <dbReference type="ChEBI" id="CHEBI:29108"/>
    </cofactor>
</comment>
<protein>
    <recommendedName>
        <fullName evidence="19">Phosphoinositide phospholipase C</fullName>
        <ecNumber evidence="19">3.1.4.11</ecNumber>
    </recommendedName>
</protein>
<evidence type="ECO:0000256" key="10">
    <source>
        <dbReference type="ARBA" id="ARBA00022824"/>
    </source>
</evidence>
<dbReference type="Gene3D" id="2.30.29.30">
    <property type="entry name" value="Pleckstrin-homology domain (PH domain)/Phosphotyrosine-binding domain (PTB)"/>
    <property type="match status" value="1"/>
</dbReference>
<dbReference type="PROSITE" id="PS50008">
    <property type="entry name" value="PIPLC_Y_DOMAIN"/>
    <property type="match status" value="1"/>
</dbReference>
<dbReference type="InterPro" id="IPR001192">
    <property type="entry name" value="PI-PLC_fam"/>
</dbReference>
<keyword evidence="12 19" id="KW-0442">Lipid degradation</keyword>
<evidence type="ECO:0000256" key="11">
    <source>
        <dbReference type="ARBA" id="ARBA00022837"/>
    </source>
</evidence>
<dbReference type="GO" id="GO:0005634">
    <property type="term" value="C:nucleus"/>
    <property type="evidence" value="ECO:0007669"/>
    <property type="project" value="UniProtKB-SubCell"/>
</dbReference>
<keyword evidence="13 19" id="KW-0443">Lipid metabolism</keyword>
<feature type="domain" description="C2" evidence="22">
    <location>
        <begin position="623"/>
        <end position="752"/>
    </location>
</feature>
<dbReference type="CDD" id="cd13363">
    <property type="entry name" value="PH_PLC_delta"/>
    <property type="match status" value="1"/>
</dbReference>
<dbReference type="Pfam" id="PF00387">
    <property type="entry name" value="PI-PLC-Y"/>
    <property type="match status" value="1"/>
</dbReference>
<accession>A0A674I5B2</accession>
<evidence type="ECO:0000256" key="12">
    <source>
        <dbReference type="ARBA" id="ARBA00022963"/>
    </source>
</evidence>
<name>A0A674I5B2_9SAUR</name>
<feature type="region of interest" description="Disordered" evidence="20">
    <location>
        <begin position="1"/>
        <end position="65"/>
    </location>
</feature>
<evidence type="ECO:0000256" key="4">
    <source>
        <dbReference type="ARBA" id="ARBA00004240"/>
    </source>
</evidence>
<organism evidence="25 26">
    <name type="scientific">Terrapene triunguis</name>
    <name type="common">Three-toed box turtle</name>
    <dbReference type="NCBI Taxonomy" id="2587831"/>
    <lineage>
        <taxon>Eukaryota</taxon>
        <taxon>Metazoa</taxon>
        <taxon>Chordata</taxon>
        <taxon>Craniata</taxon>
        <taxon>Vertebrata</taxon>
        <taxon>Euteleostomi</taxon>
        <taxon>Archelosauria</taxon>
        <taxon>Testudinata</taxon>
        <taxon>Testudines</taxon>
        <taxon>Cryptodira</taxon>
        <taxon>Durocryptodira</taxon>
        <taxon>Testudinoidea</taxon>
        <taxon>Emydidae</taxon>
        <taxon>Terrapene</taxon>
    </lineage>
</organism>
<dbReference type="SUPFAM" id="SSF49562">
    <property type="entry name" value="C2 domain (Calcium/lipid-binding domain, CaLB)"/>
    <property type="match status" value="1"/>
</dbReference>
<keyword evidence="9 19" id="KW-0378">Hydrolase</keyword>
<evidence type="ECO:0000256" key="6">
    <source>
        <dbReference type="ARBA" id="ARBA00022490"/>
    </source>
</evidence>
<dbReference type="PANTHER" id="PTHR10336:SF31">
    <property type="entry name" value="1-PHOSPHATIDYLINOSITOL 4,5-BISPHOSPHATE PHOSPHODIESTERASE DELTA-4"/>
    <property type="match status" value="1"/>
</dbReference>
<proteinExistence type="predicted"/>
<dbReference type="GO" id="GO:0007340">
    <property type="term" value="P:acrosome reaction"/>
    <property type="evidence" value="ECO:0007669"/>
    <property type="project" value="Ensembl"/>
</dbReference>
<evidence type="ECO:0000256" key="8">
    <source>
        <dbReference type="ARBA" id="ARBA00022737"/>
    </source>
</evidence>
<evidence type="ECO:0000256" key="18">
    <source>
        <dbReference type="ARBA" id="ARBA00023726"/>
    </source>
</evidence>
<evidence type="ECO:0000256" key="3">
    <source>
        <dbReference type="ARBA" id="ARBA00004170"/>
    </source>
</evidence>
<keyword evidence="8" id="KW-0677">Repeat</keyword>
<evidence type="ECO:0000256" key="19">
    <source>
        <dbReference type="RuleBase" id="RU361133"/>
    </source>
</evidence>
<dbReference type="FunFam" id="1.10.238.10:FF:000005">
    <property type="entry name" value="Phosphoinositide phospholipase C"/>
    <property type="match status" value="1"/>
</dbReference>
<evidence type="ECO:0000259" key="23">
    <source>
        <dbReference type="PROSITE" id="PS50008"/>
    </source>
</evidence>
<evidence type="ECO:0000256" key="16">
    <source>
        <dbReference type="ARBA" id="ARBA00023242"/>
    </source>
</evidence>
<evidence type="ECO:0000256" key="7">
    <source>
        <dbReference type="ARBA" id="ARBA00022723"/>
    </source>
</evidence>
<dbReference type="InterPro" id="IPR018247">
    <property type="entry name" value="EF_Hand_1_Ca_BS"/>
</dbReference>
<feature type="domain" description="PI-PLC Y-box" evidence="23">
    <location>
        <begin position="548"/>
        <end position="623"/>
    </location>
</feature>
<evidence type="ECO:0000256" key="13">
    <source>
        <dbReference type="ARBA" id="ARBA00023098"/>
    </source>
</evidence>
<dbReference type="InterPro" id="IPR001711">
    <property type="entry name" value="PLipase_C_Pinositol-sp_Y"/>
</dbReference>
<feature type="domain" description="EF-hand" evidence="24">
    <location>
        <begin position="204"/>
        <end position="239"/>
    </location>
</feature>
<dbReference type="PANTHER" id="PTHR10336">
    <property type="entry name" value="PHOSPHOINOSITIDE-SPECIFIC PHOSPHOLIPASE C FAMILY PROTEIN"/>
    <property type="match status" value="1"/>
</dbReference>
<comment type="catalytic activity">
    <reaction evidence="17">
        <text>a 1,2-diacyl-sn-glycero-3-phospho-(1D-myo-inositol-4,5-bisphosphate) + H2O = 1D-myo-inositol 1,4,5-trisphosphate + a 1,2-diacyl-sn-glycerol + H(+)</text>
        <dbReference type="Rhea" id="RHEA:33179"/>
        <dbReference type="ChEBI" id="CHEBI:15377"/>
        <dbReference type="ChEBI" id="CHEBI:15378"/>
        <dbReference type="ChEBI" id="CHEBI:17815"/>
        <dbReference type="ChEBI" id="CHEBI:58456"/>
        <dbReference type="ChEBI" id="CHEBI:203600"/>
        <dbReference type="EC" id="3.1.4.11"/>
    </reaction>
    <physiologicalReaction direction="left-to-right" evidence="17">
        <dbReference type="Rhea" id="RHEA:33180"/>
    </physiologicalReaction>
</comment>
<reference evidence="25" key="1">
    <citation type="submission" date="2025-08" db="UniProtKB">
        <authorList>
            <consortium name="Ensembl"/>
        </authorList>
    </citation>
    <scope>IDENTIFICATION</scope>
</reference>
<dbReference type="InterPro" id="IPR011993">
    <property type="entry name" value="PH-like_dom_sf"/>
</dbReference>
<dbReference type="GO" id="GO:0035556">
    <property type="term" value="P:intracellular signal transduction"/>
    <property type="evidence" value="ECO:0007669"/>
    <property type="project" value="InterPro"/>
</dbReference>
<evidence type="ECO:0000256" key="14">
    <source>
        <dbReference type="ARBA" id="ARBA00023136"/>
    </source>
</evidence>
<dbReference type="Pfam" id="PF00168">
    <property type="entry name" value="C2"/>
    <property type="match status" value="1"/>
</dbReference>
<dbReference type="InterPro" id="IPR015359">
    <property type="entry name" value="PLC_EF-hand-like"/>
</dbReference>
<evidence type="ECO:0000256" key="9">
    <source>
        <dbReference type="ARBA" id="ARBA00022801"/>
    </source>
</evidence>
<dbReference type="InterPro" id="IPR001849">
    <property type="entry name" value="PH_domain"/>
</dbReference>
<sequence length="776" mass="85811">MVPLGVPISPGSRLGLGGQVSASQHCAPPRSSLAEHLLSPPPPPPAGPPPDETPEQMQQGTLMRKVKSKSWKKQRYFKLQDDCMTVWYKSKKNGNTKYTFSISDVETVREGHQSEVLQSLAEEFPPEHCFTVVFHGRRGNLDLIAGSPEEAQCWVRGLRRLVEIVTKMDQQEKMDQYPSADKNKDGRMSFKEVRQLLKMMNMDMNEDHALRLFQMADGSESGTLEGEEFVLFYKALTQRDEVLGVFQAFSQDGKKLTLLEFVDFLQQEQLEGENTQEFAMELIARYEPSESARARHVLSLDGFLLYLRSPEGAIFNPAHEPLCQDMTQPLCHYFISSSHNTYLLEDQLRGQSSVEGYIRALKRGCRCLEVDCWDGPSGEPVVYHGHTLTSKIPFKDVVSTLGQYAFQASDYPVILSLENHCGPEQGDLMAQHLKGILGERLLTAPLDARDPTQLPSPEVGDGLGGGRCGGLAHGSELPARPSPQQPFPQGPGLGTRSGWGCAGGRGVCISPRLQWGRSPASVCTAIPTHNVSVHPARLPASLPPSLPSPWNEFVRHNAQQLTRIYPSGLRTDSSNYDPQEMWNVGCQLVALNVQTAGAEMDLCDGLFRQNARCGYVLKPAFLRDAGTAFDPDNPRSRAGGGPWSLAIQVISGQQLPKVAGSKASAIVDPLVRVEIHGVPADQARLETQAVDNNGFNPRWGETLWFKVHVPELALVRFVVEDYDKTSRNDFVGQFTLPFASIKSGYRHIHLLSKDGMAIPPSSLFVHVQITELPYPE</sequence>
<dbReference type="GO" id="GO:0005509">
    <property type="term" value="F:calcium ion binding"/>
    <property type="evidence" value="ECO:0007669"/>
    <property type="project" value="InterPro"/>
</dbReference>
<feature type="compositionally biased region" description="Pro residues" evidence="20">
    <location>
        <begin position="480"/>
        <end position="489"/>
    </location>
</feature>
<dbReference type="Gene3D" id="2.60.40.150">
    <property type="entry name" value="C2 domain"/>
    <property type="match status" value="1"/>
</dbReference>
<feature type="compositionally biased region" description="Pro residues" evidence="20">
    <location>
        <begin position="39"/>
        <end position="51"/>
    </location>
</feature>
<feature type="region of interest" description="Disordered" evidence="20">
    <location>
        <begin position="447"/>
        <end position="496"/>
    </location>
</feature>